<comment type="similarity">
    <text evidence="2">Belongs to the MYBBP1A family.</text>
</comment>
<dbReference type="GO" id="GO:0003677">
    <property type="term" value="F:DNA binding"/>
    <property type="evidence" value="ECO:0007669"/>
    <property type="project" value="InterPro"/>
</dbReference>
<dbReference type="EMBL" id="HBHW01010180">
    <property type="protein sequence ID" value="CAE0039758.1"/>
    <property type="molecule type" value="Transcribed_RNA"/>
</dbReference>
<dbReference type="GO" id="GO:0006355">
    <property type="term" value="P:regulation of DNA-templated transcription"/>
    <property type="evidence" value="ECO:0007669"/>
    <property type="project" value="InterPro"/>
</dbReference>
<sequence length="886" mass="97631">MARPSERILNILSSLNTEEREQRISKAKVLGEESTGYVQKRLVRGTASSNGFAREAFSLALVSVLKNDPESVESVKSLIDAELIGKGGRREEREATLGRLFCIAAFLRSKTLDSSSELVEWAIRELFKAAETERGLSDVALFLAAQMRLALPDNAVVKKQCSVWARQRDTADGAAMKILLEQADPVEVGPSLMTWFDNGFIMPKAPYCWILSVQQSARRGSLDKFWLEVVEKRLLRSHAAEKRKLGLRLVPTALAVAKTATHVEVILTKRTVQQLANAKVTADELVRAVAETAPKALPSIASTFGRLGGFGAALVAAVERMDLEQEDVLIRRTREWEQVKAVSTLSAIWKARKSFHEDVAKELSARDATSSAVQLAAEFGPSTLIELYNLLSDMTELKYVDSDKARGENAKNLIAGAGRLCGEELDDDNSIMQSIADLLQLESATMRSVAVLAFNEIMGHITFEDLQPLFELLDEPISDEEEDDEEEEELDEDEELEDESAGEDGDEAEGDMQVEKTTSSEGAESDSNEEEEVGSMSDVDMDDEDPEVLARYDQMLGSVVKEATLSEKQQRKRDLEARTHIRSKALDLLAKYITARRKSKKGLENVLLLIPLLLDVAMMQDRTSREKAEGLLSKRVLRSPAEFSSCNSDRVLAVLKMCMDKALLPEARKAVHQCERAVSFLLTVALRSGVERRLLAAEFERGWTTFASARKDLGLGKEFGELVSSSNSSIVLDCFDVVVDTAVSGKTPFVQGIALQTLAATLKSAERNEESTLDSAKCTAAEEAIAKISLSDGSNFKIARVRDVLALCNVLTELEYIGKNARIIGDSLRAMSSWQVVQNNAGLRNLVEQLERRLGEGTADGDEEEDARKRKSKVSGPGTKKSRRKS</sequence>
<dbReference type="AlphaFoldDB" id="A0A7S2ZI94"/>
<evidence type="ECO:0008006" key="7">
    <source>
        <dbReference type="Google" id="ProtNLM"/>
    </source>
</evidence>
<gene>
    <name evidence="5" type="ORF">RMAR00112_LOCUS7716</name>
    <name evidence="6" type="ORF">RMAR00112_LOCUS7717</name>
</gene>
<dbReference type="Pfam" id="PF04931">
    <property type="entry name" value="DNA_pol_phi"/>
    <property type="match status" value="1"/>
</dbReference>
<dbReference type="PANTHER" id="PTHR13213">
    <property type="entry name" value="MYB-BINDING PROTEIN 1A FAMILY MEMBER"/>
    <property type="match status" value="1"/>
</dbReference>
<proteinExistence type="inferred from homology"/>
<name>A0A7S2ZI94_9RHOD</name>
<dbReference type="EMBL" id="HBHW01010179">
    <property type="protein sequence ID" value="CAE0039757.1"/>
    <property type="molecule type" value="Transcribed_RNA"/>
</dbReference>
<dbReference type="InterPro" id="IPR007015">
    <property type="entry name" value="DNA_pol_V/MYBBP1A"/>
</dbReference>
<keyword evidence="3" id="KW-0539">Nucleus</keyword>
<dbReference type="InterPro" id="IPR016024">
    <property type="entry name" value="ARM-type_fold"/>
</dbReference>
<evidence type="ECO:0000313" key="6">
    <source>
        <dbReference type="EMBL" id="CAE0039758.1"/>
    </source>
</evidence>
<evidence type="ECO:0000313" key="5">
    <source>
        <dbReference type="EMBL" id="CAE0039757.1"/>
    </source>
</evidence>
<dbReference type="SUPFAM" id="SSF48371">
    <property type="entry name" value="ARM repeat"/>
    <property type="match status" value="2"/>
</dbReference>
<feature type="region of interest" description="Disordered" evidence="4">
    <location>
        <begin position="854"/>
        <end position="886"/>
    </location>
</feature>
<dbReference type="GO" id="GO:0005730">
    <property type="term" value="C:nucleolus"/>
    <property type="evidence" value="ECO:0007669"/>
    <property type="project" value="InterPro"/>
</dbReference>
<feature type="region of interest" description="Disordered" evidence="4">
    <location>
        <begin position="478"/>
        <end position="542"/>
    </location>
</feature>
<reference evidence="5" key="1">
    <citation type="submission" date="2021-01" db="EMBL/GenBank/DDBJ databases">
        <authorList>
            <person name="Corre E."/>
            <person name="Pelletier E."/>
            <person name="Niang G."/>
            <person name="Scheremetjew M."/>
            <person name="Finn R."/>
            <person name="Kale V."/>
            <person name="Holt S."/>
            <person name="Cochrane G."/>
            <person name="Meng A."/>
            <person name="Brown T."/>
            <person name="Cohen L."/>
        </authorList>
    </citation>
    <scope>NUCLEOTIDE SEQUENCE</scope>
    <source>
        <strain evidence="5">CCMP 769</strain>
    </source>
</reference>
<comment type="subcellular location">
    <subcellularLocation>
        <location evidence="1">Nucleus</location>
    </subcellularLocation>
</comment>
<accession>A0A7S2ZI94</accession>
<dbReference type="PANTHER" id="PTHR13213:SF2">
    <property type="entry name" value="MYB-BINDING PROTEIN 1A"/>
    <property type="match status" value="1"/>
</dbReference>
<evidence type="ECO:0000256" key="2">
    <source>
        <dbReference type="ARBA" id="ARBA00006809"/>
    </source>
</evidence>
<evidence type="ECO:0000256" key="4">
    <source>
        <dbReference type="SAM" id="MobiDB-lite"/>
    </source>
</evidence>
<evidence type="ECO:0000256" key="1">
    <source>
        <dbReference type="ARBA" id="ARBA00004123"/>
    </source>
</evidence>
<evidence type="ECO:0000256" key="3">
    <source>
        <dbReference type="ARBA" id="ARBA00023242"/>
    </source>
</evidence>
<feature type="compositionally biased region" description="Acidic residues" evidence="4">
    <location>
        <begin position="523"/>
        <end position="542"/>
    </location>
</feature>
<organism evidence="5">
    <name type="scientific">Rhodosorus marinus</name>
    <dbReference type="NCBI Taxonomy" id="101924"/>
    <lineage>
        <taxon>Eukaryota</taxon>
        <taxon>Rhodophyta</taxon>
        <taxon>Stylonematophyceae</taxon>
        <taxon>Stylonematales</taxon>
        <taxon>Stylonemataceae</taxon>
        <taxon>Rhodosorus</taxon>
    </lineage>
</organism>
<protein>
    <recommendedName>
        <fullName evidence="7">DNA polymerase V</fullName>
    </recommendedName>
</protein>
<feature type="compositionally biased region" description="Acidic residues" evidence="4">
    <location>
        <begin position="478"/>
        <end position="512"/>
    </location>
</feature>